<reference evidence="2" key="1">
    <citation type="journal article" date="2013" name="Science">
        <title>The Amborella genome and the evolution of flowering plants.</title>
        <authorList>
            <consortium name="Amborella Genome Project"/>
        </authorList>
    </citation>
    <scope>NUCLEOTIDE SEQUENCE [LARGE SCALE GENOMIC DNA]</scope>
</reference>
<dbReference type="HOGENOM" id="CLU_1940969_0_0_1"/>
<name>U5D501_AMBTC</name>
<dbReference type="AlphaFoldDB" id="U5D501"/>
<dbReference type="Proteomes" id="UP000017836">
    <property type="component" value="Unassembled WGS sequence"/>
</dbReference>
<gene>
    <name evidence="1" type="ORF">AMTR_s00070p00194870</name>
</gene>
<protein>
    <submittedName>
        <fullName evidence="1">Uncharacterized protein</fullName>
    </submittedName>
</protein>
<dbReference type="Gramene" id="ERN20681">
    <property type="protein sequence ID" value="ERN20681"/>
    <property type="gene ID" value="AMTR_s00070p00194870"/>
</dbReference>
<sequence>MVVRVKQQGCIGAAYVRRLLRNTKHLEAAKLATQNLEFDTSQALGGHMRRHREELSRLKAQEQLEIKVVHEPQTKAHDQADSENGSQVVLHSNLIEISQNTNPEGLSKTLVLFGTEERSKPFFLFGTILF</sequence>
<evidence type="ECO:0000313" key="1">
    <source>
        <dbReference type="EMBL" id="ERN20681.1"/>
    </source>
</evidence>
<evidence type="ECO:0000313" key="2">
    <source>
        <dbReference type="Proteomes" id="UP000017836"/>
    </source>
</evidence>
<proteinExistence type="predicted"/>
<accession>U5D501</accession>
<organism evidence="1 2">
    <name type="scientific">Amborella trichopoda</name>
    <dbReference type="NCBI Taxonomy" id="13333"/>
    <lineage>
        <taxon>Eukaryota</taxon>
        <taxon>Viridiplantae</taxon>
        <taxon>Streptophyta</taxon>
        <taxon>Embryophyta</taxon>
        <taxon>Tracheophyta</taxon>
        <taxon>Spermatophyta</taxon>
        <taxon>Magnoliopsida</taxon>
        <taxon>Amborellales</taxon>
        <taxon>Amborellaceae</taxon>
        <taxon>Amborella</taxon>
    </lineage>
</organism>
<dbReference type="EMBL" id="KI392058">
    <property type="protein sequence ID" value="ERN20681.1"/>
    <property type="molecule type" value="Genomic_DNA"/>
</dbReference>
<keyword evidence="2" id="KW-1185">Reference proteome</keyword>